<dbReference type="Gene3D" id="3.40.50.10680">
    <property type="entry name" value="CofD-like domains"/>
    <property type="match status" value="1"/>
</dbReference>
<dbReference type="SUPFAM" id="SSF142338">
    <property type="entry name" value="CofD-like"/>
    <property type="match status" value="1"/>
</dbReference>
<sequence>MSESASLFCFPPLGPRLVFFTGGTALRDLSRELIHYTHNSVHLVTPFDSGGSSAALRRSFAMPAVGDIRNRLLALADSAVVPASVMEFCASRLPEQSAECNDPHELRQQLRAMSNEAHPAWAAMPPLFADALRLHLNFFLQRMPEDFDPFRACLGNLILAGGYLHHKRVFGPVMAFLSRLLQTRGVVLPIVSESLHLAAELEDGSLVVGQHRFKNLRGAVRRLFLTVHEPDRGTEQAKKLQTPCRPPLAPASVAYLRSAAAICYPMGSFYTSVLANLLPQNVGRAVAAVQCPKIFIPNTGTDAELHGLTVAGQTAMILRHLREDAPDAPTEALLQTVLVDARNGRYEGGLDAGERDALAQLGVRLVEKHMVYENDPQRHVPELTAKALLELVPGSSVTL</sequence>
<dbReference type="CDD" id="cd07187">
    <property type="entry name" value="YvcK_like"/>
    <property type="match status" value="1"/>
</dbReference>
<dbReference type="Pfam" id="PF01933">
    <property type="entry name" value="CofD"/>
    <property type="match status" value="1"/>
</dbReference>
<dbReference type="InterPro" id="IPR002882">
    <property type="entry name" value="CofD"/>
</dbReference>
<dbReference type="PANTHER" id="PTHR31240">
    <property type="entry name" value="MATERNAL EFFECT EMBRYO ARREST 18"/>
    <property type="match status" value="1"/>
</dbReference>
<dbReference type="EMBL" id="FLUP01000001">
    <property type="protein sequence ID" value="SBV98905.1"/>
    <property type="molecule type" value="Genomic_DNA"/>
</dbReference>
<protein>
    <recommendedName>
        <fullName evidence="2">GAK system CofD-like protein</fullName>
    </recommendedName>
</protein>
<evidence type="ECO:0008006" key="2">
    <source>
        <dbReference type="Google" id="ProtNLM"/>
    </source>
</evidence>
<proteinExistence type="predicted"/>
<gene>
    <name evidence="1" type="ORF">KM92DES2_11118</name>
</gene>
<accession>A0A212JI39</accession>
<reference evidence="1" key="1">
    <citation type="submission" date="2016-04" db="EMBL/GenBank/DDBJ databases">
        <authorList>
            <person name="Evans L.H."/>
            <person name="Alamgir A."/>
            <person name="Owens N."/>
            <person name="Weber N.D."/>
            <person name="Virtaneva K."/>
            <person name="Barbian K."/>
            <person name="Babar A."/>
            <person name="Rosenke K."/>
        </authorList>
    </citation>
    <scope>NUCLEOTIDE SEQUENCE</scope>
    <source>
        <strain evidence="1">92-2</strain>
    </source>
</reference>
<dbReference type="NCBIfam" id="TIGR04357">
    <property type="entry name" value="CofD_rel_GAK"/>
    <property type="match status" value="1"/>
</dbReference>
<dbReference type="RefSeq" id="WP_227118265.1">
    <property type="nucleotide sequence ID" value="NZ_CABUEN010000001.1"/>
</dbReference>
<dbReference type="InterPro" id="IPR027591">
    <property type="entry name" value="CofD-rel_GAK"/>
</dbReference>
<dbReference type="AlphaFoldDB" id="A0A212JI39"/>
<dbReference type="PANTHER" id="PTHR31240:SF0">
    <property type="entry name" value="MATERNAL EFFECT EMBRYO ARREST 18"/>
    <property type="match status" value="1"/>
</dbReference>
<dbReference type="GO" id="GO:0043743">
    <property type="term" value="F:LPPG:FO 2-phospho-L-lactate transferase activity"/>
    <property type="evidence" value="ECO:0007669"/>
    <property type="project" value="InterPro"/>
</dbReference>
<dbReference type="InterPro" id="IPR038136">
    <property type="entry name" value="CofD-like_dom_sf"/>
</dbReference>
<organism evidence="1">
    <name type="scientific">uncultured Desulfovibrio sp</name>
    <dbReference type="NCBI Taxonomy" id="167968"/>
    <lineage>
        <taxon>Bacteria</taxon>
        <taxon>Pseudomonadati</taxon>
        <taxon>Thermodesulfobacteriota</taxon>
        <taxon>Desulfovibrionia</taxon>
        <taxon>Desulfovibrionales</taxon>
        <taxon>Desulfovibrionaceae</taxon>
        <taxon>Desulfovibrio</taxon>
        <taxon>environmental samples</taxon>
    </lineage>
</organism>
<evidence type="ECO:0000313" key="1">
    <source>
        <dbReference type="EMBL" id="SBV98905.1"/>
    </source>
</evidence>
<name>A0A212JI39_9BACT</name>